<gene>
    <name evidence="10" type="ORF">FHX42_004145</name>
</gene>
<keyword evidence="3 7" id="KW-0285">Flavoprotein</keyword>
<evidence type="ECO:0000256" key="3">
    <source>
        <dbReference type="ARBA" id="ARBA00022630"/>
    </source>
</evidence>
<dbReference type="SUPFAM" id="SSF51905">
    <property type="entry name" value="FAD/NAD(P)-binding domain"/>
    <property type="match status" value="1"/>
</dbReference>
<dbReference type="EMBL" id="JACGWZ010000006">
    <property type="protein sequence ID" value="MBA8826766.1"/>
    <property type="molecule type" value="Genomic_DNA"/>
</dbReference>
<dbReference type="InterPro" id="IPR038299">
    <property type="entry name" value="DAO_C_sf"/>
</dbReference>
<dbReference type="InterPro" id="IPR036188">
    <property type="entry name" value="FAD/NAD-bd_sf"/>
</dbReference>
<dbReference type="GO" id="GO:0009331">
    <property type="term" value="C:glycerol-3-phosphate dehydrogenase (FAD) complex"/>
    <property type="evidence" value="ECO:0007669"/>
    <property type="project" value="UniProtKB-UniRule"/>
</dbReference>
<evidence type="ECO:0000256" key="6">
    <source>
        <dbReference type="ARBA" id="ARBA00023002"/>
    </source>
</evidence>
<dbReference type="GO" id="GO:0004368">
    <property type="term" value="F:glycerol-3-phosphate dehydrogenase (quinone) activity"/>
    <property type="evidence" value="ECO:0007669"/>
    <property type="project" value="UniProtKB-EC"/>
</dbReference>
<evidence type="ECO:0000256" key="1">
    <source>
        <dbReference type="ARBA" id="ARBA00001974"/>
    </source>
</evidence>
<dbReference type="Proteomes" id="UP000569329">
    <property type="component" value="Unassembled WGS sequence"/>
</dbReference>
<dbReference type="RefSeq" id="WP_182545962.1">
    <property type="nucleotide sequence ID" value="NZ_JACGWZ010000006.1"/>
</dbReference>
<comment type="caution">
    <text evidence="10">The sequence shown here is derived from an EMBL/GenBank/DDBJ whole genome shotgun (WGS) entry which is preliminary data.</text>
</comment>
<organism evidence="10 11">
    <name type="scientific">Halosaccharopolyspora lacisalsi</name>
    <dbReference type="NCBI Taxonomy" id="1000566"/>
    <lineage>
        <taxon>Bacteria</taxon>
        <taxon>Bacillati</taxon>
        <taxon>Actinomycetota</taxon>
        <taxon>Actinomycetes</taxon>
        <taxon>Pseudonocardiales</taxon>
        <taxon>Pseudonocardiaceae</taxon>
        <taxon>Halosaccharopolyspora</taxon>
    </lineage>
</organism>
<evidence type="ECO:0000259" key="8">
    <source>
        <dbReference type="Pfam" id="PF01266"/>
    </source>
</evidence>
<comment type="similarity">
    <text evidence="2 7">Belongs to the FAD-dependent glycerol-3-phosphate dehydrogenase family.</text>
</comment>
<name>A0A839E2H2_9PSEU</name>
<accession>A0A839E2H2</accession>
<keyword evidence="11" id="KW-1185">Reference proteome</keyword>
<evidence type="ECO:0000256" key="2">
    <source>
        <dbReference type="ARBA" id="ARBA00007330"/>
    </source>
</evidence>
<dbReference type="Pfam" id="PF16901">
    <property type="entry name" value="DAO_C"/>
    <property type="match status" value="1"/>
</dbReference>
<keyword evidence="4" id="KW-0319">Glycerol metabolism</keyword>
<reference evidence="10 11" key="1">
    <citation type="submission" date="2020-07" db="EMBL/GenBank/DDBJ databases">
        <title>Sequencing the genomes of 1000 actinobacteria strains.</title>
        <authorList>
            <person name="Klenk H.-P."/>
        </authorList>
    </citation>
    <scope>NUCLEOTIDE SEQUENCE [LARGE SCALE GENOMIC DNA]</scope>
    <source>
        <strain evidence="10 11">DSM 45975</strain>
    </source>
</reference>
<comment type="catalytic activity">
    <reaction evidence="7">
        <text>a quinone + sn-glycerol 3-phosphate = dihydroxyacetone phosphate + a quinol</text>
        <dbReference type="Rhea" id="RHEA:18977"/>
        <dbReference type="ChEBI" id="CHEBI:24646"/>
        <dbReference type="ChEBI" id="CHEBI:57597"/>
        <dbReference type="ChEBI" id="CHEBI:57642"/>
        <dbReference type="ChEBI" id="CHEBI:132124"/>
        <dbReference type="EC" id="1.1.5.3"/>
    </reaction>
</comment>
<dbReference type="InterPro" id="IPR000447">
    <property type="entry name" value="G3P_DH_FAD-dep"/>
</dbReference>
<keyword evidence="5" id="KW-0274">FAD</keyword>
<evidence type="ECO:0000259" key="9">
    <source>
        <dbReference type="Pfam" id="PF16901"/>
    </source>
</evidence>
<dbReference type="GO" id="GO:0006071">
    <property type="term" value="P:glycerol metabolic process"/>
    <property type="evidence" value="ECO:0007669"/>
    <property type="project" value="UniProtKB-KW"/>
</dbReference>
<dbReference type="InterPro" id="IPR031656">
    <property type="entry name" value="DAO_C"/>
</dbReference>
<comment type="cofactor">
    <cofactor evidence="1 7">
        <name>FAD</name>
        <dbReference type="ChEBI" id="CHEBI:57692"/>
    </cofactor>
</comment>
<dbReference type="AlphaFoldDB" id="A0A839E2H2"/>
<dbReference type="GO" id="GO:0046168">
    <property type="term" value="P:glycerol-3-phosphate catabolic process"/>
    <property type="evidence" value="ECO:0007669"/>
    <property type="project" value="TreeGrafter"/>
</dbReference>
<evidence type="ECO:0000256" key="7">
    <source>
        <dbReference type="RuleBase" id="RU361217"/>
    </source>
</evidence>
<evidence type="ECO:0000313" key="11">
    <source>
        <dbReference type="Proteomes" id="UP000569329"/>
    </source>
</evidence>
<dbReference type="InterPro" id="IPR006076">
    <property type="entry name" value="FAD-dep_OxRdtase"/>
</dbReference>
<proteinExistence type="inferred from homology"/>
<sequence length="536" mass="56410">MNATPLPAGSLRATSLNAARRDDELTELGDGRWLDVLVVGGGVTGAGAALDAAARGLSVALIESEDLAWGTSRWSSKLVHGGLRYLAHGELGLARESAVERGALMSHTAPHLVRTLPQLIPLHGETSRRSEMVMAGGLHAGDALRRGARTSSKLLPPPRHVPAAEATALVPGLREEGLRGGLLSFDGQLVDDARLVVALARTAAGFGARILTRVRANTLDRSGAEVTDRRTGESLRVHARSVVNATGVWAGELVPQVRLRPSRGSHLVLDAEATGLSSTALVAPLPERSGRFLLCLPQPDGRVYIGLTDEPVDGPVPSVPEVPESDVDFLLEAASGVLGRRLGREHVLGSFAGMRPLLETPPRSGGRLAAALSRSGTADLSRKHAVLTSDDGVITVVGGKLTTYRRMAAEGVDTAIRTAGLSAGPSRTTSVPLVGAADRTRLEQVEADRRLITRYGTEAGRVHALAELDPSLEERVVPSQPLTAAEVLWAVRHEAALDTDDVLDRRTRIGLTPAERAAALPTVADIVERALHGVTT</sequence>
<dbReference type="PANTHER" id="PTHR11985:SF35">
    <property type="entry name" value="ANAEROBIC GLYCEROL-3-PHOSPHATE DEHYDROGENASE SUBUNIT A"/>
    <property type="match status" value="1"/>
</dbReference>
<feature type="domain" description="Alpha-glycerophosphate oxidase C-terminal" evidence="9">
    <location>
        <begin position="426"/>
        <end position="531"/>
    </location>
</feature>
<evidence type="ECO:0000313" key="10">
    <source>
        <dbReference type="EMBL" id="MBA8826766.1"/>
    </source>
</evidence>
<evidence type="ECO:0000256" key="4">
    <source>
        <dbReference type="ARBA" id="ARBA00022798"/>
    </source>
</evidence>
<dbReference type="Gene3D" id="3.50.50.60">
    <property type="entry name" value="FAD/NAD(P)-binding domain"/>
    <property type="match status" value="1"/>
</dbReference>
<dbReference type="PANTHER" id="PTHR11985">
    <property type="entry name" value="GLYCEROL-3-PHOSPHATE DEHYDROGENASE"/>
    <property type="match status" value="1"/>
</dbReference>
<dbReference type="PROSITE" id="PS00977">
    <property type="entry name" value="FAD_G3PDH_1"/>
    <property type="match status" value="1"/>
</dbReference>
<keyword evidence="6 7" id="KW-0560">Oxidoreductase</keyword>
<feature type="domain" description="FAD dependent oxidoreductase" evidence="8">
    <location>
        <begin position="35"/>
        <end position="404"/>
    </location>
</feature>
<protein>
    <recommendedName>
        <fullName evidence="7">Glycerol-3-phosphate dehydrogenase</fullName>
        <ecNumber evidence="7">1.1.5.3</ecNumber>
    </recommendedName>
</protein>
<dbReference type="Gene3D" id="1.10.8.870">
    <property type="entry name" value="Alpha-glycerophosphate oxidase, cap domain"/>
    <property type="match status" value="1"/>
</dbReference>
<dbReference type="Pfam" id="PF01266">
    <property type="entry name" value="DAO"/>
    <property type="match status" value="1"/>
</dbReference>
<dbReference type="EC" id="1.1.5.3" evidence="7"/>
<dbReference type="PRINTS" id="PR01001">
    <property type="entry name" value="FADG3PDH"/>
</dbReference>
<evidence type="ECO:0000256" key="5">
    <source>
        <dbReference type="ARBA" id="ARBA00022827"/>
    </source>
</evidence>
<dbReference type="Gene3D" id="3.30.9.10">
    <property type="entry name" value="D-Amino Acid Oxidase, subunit A, domain 2"/>
    <property type="match status" value="1"/>
</dbReference>
<dbReference type="PROSITE" id="PS00978">
    <property type="entry name" value="FAD_G3PDH_2"/>
    <property type="match status" value="1"/>
</dbReference>